<dbReference type="AlphaFoldDB" id="A0AAV9G0G3"/>
<name>A0AAV9G0G3_9PEZI</name>
<gene>
    <name evidence="2" type="ORF">QBC34DRAFT_387285</name>
</gene>
<evidence type="ECO:0000313" key="2">
    <source>
        <dbReference type="EMBL" id="KAK4442448.1"/>
    </source>
</evidence>
<comment type="caution">
    <text evidence="2">The sequence shown here is derived from an EMBL/GenBank/DDBJ whole genome shotgun (WGS) entry which is preliminary data.</text>
</comment>
<keyword evidence="1" id="KW-0732">Signal</keyword>
<protein>
    <submittedName>
        <fullName evidence="2">Uncharacterized protein</fullName>
    </submittedName>
</protein>
<reference evidence="2" key="1">
    <citation type="journal article" date="2023" name="Mol. Phylogenet. Evol.">
        <title>Genome-scale phylogeny and comparative genomics of the fungal order Sordariales.</title>
        <authorList>
            <person name="Hensen N."/>
            <person name="Bonometti L."/>
            <person name="Westerberg I."/>
            <person name="Brannstrom I.O."/>
            <person name="Guillou S."/>
            <person name="Cros-Aarteil S."/>
            <person name="Calhoun S."/>
            <person name="Haridas S."/>
            <person name="Kuo A."/>
            <person name="Mondo S."/>
            <person name="Pangilinan J."/>
            <person name="Riley R."/>
            <person name="LaButti K."/>
            <person name="Andreopoulos B."/>
            <person name="Lipzen A."/>
            <person name="Chen C."/>
            <person name="Yan M."/>
            <person name="Daum C."/>
            <person name="Ng V."/>
            <person name="Clum A."/>
            <person name="Steindorff A."/>
            <person name="Ohm R.A."/>
            <person name="Martin F."/>
            <person name="Silar P."/>
            <person name="Natvig D.O."/>
            <person name="Lalanne C."/>
            <person name="Gautier V."/>
            <person name="Ament-Velasquez S.L."/>
            <person name="Kruys A."/>
            <person name="Hutchinson M.I."/>
            <person name="Powell A.J."/>
            <person name="Barry K."/>
            <person name="Miller A.N."/>
            <person name="Grigoriev I.V."/>
            <person name="Debuchy R."/>
            <person name="Gladieux P."/>
            <person name="Hiltunen Thoren M."/>
            <person name="Johannesson H."/>
        </authorList>
    </citation>
    <scope>NUCLEOTIDE SEQUENCE</scope>
    <source>
        <strain evidence="2">PSN243</strain>
    </source>
</reference>
<reference evidence="2" key="2">
    <citation type="submission" date="2023-05" db="EMBL/GenBank/DDBJ databases">
        <authorList>
            <consortium name="Lawrence Berkeley National Laboratory"/>
            <person name="Steindorff A."/>
            <person name="Hensen N."/>
            <person name="Bonometti L."/>
            <person name="Westerberg I."/>
            <person name="Brannstrom I.O."/>
            <person name="Guillou S."/>
            <person name="Cros-Aarteil S."/>
            <person name="Calhoun S."/>
            <person name="Haridas S."/>
            <person name="Kuo A."/>
            <person name="Mondo S."/>
            <person name="Pangilinan J."/>
            <person name="Riley R."/>
            <person name="Labutti K."/>
            <person name="Andreopoulos B."/>
            <person name="Lipzen A."/>
            <person name="Chen C."/>
            <person name="Yanf M."/>
            <person name="Daum C."/>
            <person name="Ng V."/>
            <person name="Clum A."/>
            <person name="Ohm R."/>
            <person name="Martin F."/>
            <person name="Silar P."/>
            <person name="Natvig D."/>
            <person name="Lalanne C."/>
            <person name="Gautier V."/>
            <person name="Ament-Velasquez S.L."/>
            <person name="Kruys A."/>
            <person name="Hutchinson M.I."/>
            <person name="Powell A.J."/>
            <person name="Barry K."/>
            <person name="Miller A.N."/>
            <person name="Grigoriev I.V."/>
            <person name="Debuchy R."/>
            <person name="Gladieux P."/>
            <person name="Thoren M.H."/>
            <person name="Johannesson H."/>
        </authorList>
    </citation>
    <scope>NUCLEOTIDE SEQUENCE</scope>
    <source>
        <strain evidence="2">PSN243</strain>
    </source>
</reference>
<proteinExistence type="predicted"/>
<organism evidence="2 3">
    <name type="scientific">Podospora aff. communis PSN243</name>
    <dbReference type="NCBI Taxonomy" id="3040156"/>
    <lineage>
        <taxon>Eukaryota</taxon>
        <taxon>Fungi</taxon>
        <taxon>Dikarya</taxon>
        <taxon>Ascomycota</taxon>
        <taxon>Pezizomycotina</taxon>
        <taxon>Sordariomycetes</taxon>
        <taxon>Sordariomycetidae</taxon>
        <taxon>Sordariales</taxon>
        <taxon>Podosporaceae</taxon>
        <taxon>Podospora</taxon>
    </lineage>
</organism>
<accession>A0AAV9G0G3</accession>
<feature type="signal peptide" evidence="1">
    <location>
        <begin position="1"/>
        <end position="19"/>
    </location>
</feature>
<dbReference type="EMBL" id="MU866016">
    <property type="protein sequence ID" value="KAK4442448.1"/>
    <property type="molecule type" value="Genomic_DNA"/>
</dbReference>
<evidence type="ECO:0000313" key="3">
    <source>
        <dbReference type="Proteomes" id="UP001321760"/>
    </source>
</evidence>
<feature type="chain" id="PRO_5043765384" evidence="1">
    <location>
        <begin position="20"/>
        <end position="174"/>
    </location>
</feature>
<evidence type="ECO:0000256" key="1">
    <source>
        <dbReference type="SAM" id="SignalP"/>
    </source>
</evidence>
<dbReference type="Proteomes" id="UP001321760">
    <property type="component" value="Unassembled WGS sequence"/>
</dbReference>
<sequence length="174" mass="18383">MKFSPLAAAVGFLLPFASAKSVPSALFDWSYTLTPSAPVLTSKAELQALSATYNNTVSIESLDGQLSVVEQFTKTQVGILGGELHDWAAAAYPDDGVIANMKKSGEADVLKTELNGLLAMVDKGTTLETALAVRRADKEARGLNKRNCVCPIVVFSCPLFDGCAGVCIFFICTG</sequence>
<keyword evidence="3" id="KW-1185">Reference proteome</keyword>